<dbReference type="STRING" id="1618477.UR54_C0009G0037"/>
<dbReference type="InterPro" id="IPR036388">
    <property type="entry name" value="WH-like_DNA-bd_sf"/>
</dbReference>
<evidence type="ECO:0000313" key="1">
    <source>
        <dbReference type="EMBL" id="KKP60707.1"/>
    </source>
</evidence>
<comment type="caution">
    <text evidence="1">The sequence shown here is derived from an EMBL/GenBank/DDBJ whole genome shotgun (WGS) entry which is preliminary data.</text>
</comment>
<dbReference type="AlphaFoldDB" id="A0A0G0E023"/>
<organism evidence="1 2">
    <name type="scientific">Candidatus Roizmanbacteria bacterium GW2011_GWA2_34_18</name>
    <dbReference type="NCBI Taxonomy" id="1618477"/>
    <lineage>
        <taxon>Bacteria</taxon>
        <taxon>Candidatus Roizmaniibacteriota</taxon>
    </lineage>
</organism>
<name>A0A0G0E023_9BACT</name>
<proteinExistence type="predicted"/>
<dbReference type="Proteomes" id="UP000034688">
    <property type="component" value="Unassembled WGS sequence"/>
</dbReference>
<dbReference type="Pfam" id="PF13384">
    <property type="entry name" value="HTH_23"/>
    <property type="match status" value="1"/>
</dbReference>
<dbReference type="Gene3D" id="1.10.10.10">
    <property type="entry name" value="Winged helix-like DNA-binding domain superfamily/Winged helix DNA-binding domain"/>
    <property type="match status" value="1"/>
</dbReference>
<evidence type="ECO:0000313" key="2">
    <source>
        <dbReference type="Proteomes" id="UP000034688"/>
    </source>
</evidence>
<protein>
    <submittedName>
        <fullName evidence="1">Uncharacterized protein</fullName>
    </submittedName>
</protein>
<accession>A0A0G0E023</accession>
<reference evidence="1 2" key="1">
    <citation type="journal article" date="2015" name="Nature">
        <title>rRNA introns, odd ribosomes, and small enigmatic genomes across a large radiation of phyla.</title>
        <authorList>
            <person name="Brown C.T."/>
            <person name="Hug L.A."/>
            <person name="Thomas B.C."/>
            <person name="Sharon I."/>
            <person name="Castelle C.J."/>
            <person name="Singh A."/>
            <person name="Wilkins M.J."/>
            <person name="Williams K.H."/>
            <person name="Banfield J.F."/>
        </authorList>
    </citation>
    <scope>NUCLEOTIDE SEQUENCE [LARGE SCALE GENOMIC DNA]</scope>
</reference>
<sequence length="71" mass="8012">MLGAKETGIKYNMDKNHIRLLEDIKKLLILQLLANGVSDRSIAQILGIDSSTIRHLVSIKKIKNSKKNEKI</sequence>
<gene>
    <name evidence="1" type="ORF">UR54_C0009G0037</name>
</gene>
<dbReference type="EMBL" id="LBPP01000009">
    <property type="protein sequence ID" value="KKP60707.1"/>
    <property type="molecule type" value="Genomic_DNA"/>
</dbReference>